<protein>
    <submittedName>
        <fullName evidence="2">Dermacentor immunosuppressive protein Da-p36-like protein</fullName>
    </submittedName>
</protein>
<organism evidence="2">
    <name type="scientific">Amblyomma variegatum</name>
    <name type="common">Tropical bont tick</name>
    <dbReference type="NCBI Taxonomy" id="34610"/>
    <lineage>
        <taxon>Eukaryota</taxon>
        <taxon>Metazoa</taxon>
        <taxon>Ecdysozoa</taxon>
        <taxon>Arthropoda</taxon>
        <taxon>Chelicerata</taxon>
        <taxon>Arachnida</taxon>
        <taxon>Acari</taxon>
        <taxon>Parasitiformes</taxon>
        <taxon>Ixodida</taxon>
        <taxon>Ixodoidea</taxon>
        <taxon>Ixodidae</taxon>
        <taxon>Amblyomminae</taxon>
        <taxon>Amblyomma</taxon>
    </lineage>
</organism>
<sequence length="238" mass="27425">MRSNLVGGLFVLTVILTEVSGEMVNLTRQAENYIKRLNQSSGNITDWGLTEDYSFWDTSQEDRPNVSPITVKVADVTCHPAPLEYERLDSNFGVKRIVYVWNITSRIWSPFKLNINVRILLAAGHEFKKQNFQFSVTTKPVIKATPPGKTPKYNRIYIERCKLKAQVIFDGFFAYQSKSRERNVTKYHTVHVGMLSNDSKRIVTENTYQQKLTYTLDGWHMRRVLLSDSGSHKLIMIA</sequence>
<feature type="chain" id="PRO_5003251621" evidence="1">
    <location>
        <begin position="22"/>
        <end position="238"/>
    </location>
</feature>
<reference evidence="2" key="1">
    <citation type="journal article" date="2011" name="BMC Genomics">
        <title>A further insight into the sialome of the tropical bont tick, Amblyomma variegatum.</title>
        <authorList>
            <person name="Ribeiro J.M."/>
            <person name="Anderson J.M."/>
            <person name="Manoukis N.C."/>
            <person name="Meng Z."/>
            <person name="Francishetti I.M."/>
        </authorList>
    </citation>
    <scope>NUCLEOTIDE SEQUENCE</scope>
    <source>
        <strain evidence="2">Amb_var-101</strain>
        <tissue evidence="2">Salivary gland</tissue>
    </source>
</reference>
<accession>F0J9R8</accession>
<keyword evidence="1" id="KW-0732">Signal</keyword>
<name>F0J9R8_AMBVA</name>
<evidence type="ECO:0000313" key="2">
    <source>
        <dbReference type="EMBL" id="DAA34595.1"/>
    </source>
</evidence>
<dbReference type="EMBL" id="BK007619">
    <property type="protein sequence ID" value="DAA34595.1"/>
    <property type="molecule type" value="mRNA"/>
</dbReference>
<feature type="signal peptide" evidence="1">
    <location>
        <begin position="1"/>
        <end position="21"/>
    </location>
</feature>
<evidence type="ECO:0000256" key="1">
    <source>
        <dbReference type="SAM" id="SignalP"/>
    </source>
</evidence>
<proteinExistence type="evidence at transcript level"/>
<dbReference type="AlphaFoldDB" id="F0J9R8"/>